<evidence type="ECO:0000313" key="1">
    <source>
        <dbReference type="EMBL" id="JAD68540.1"/>
    </source>
</evidence>
<accession>A0A0A9C554</accession>
<dbReference type="AlphaFoldDB" id="A0A0A9C554"/>
<proteinExistence type="predicted"/>
<reference evidence="1" key="2">
    <citation type="journal article" date="2015" name="Data Brief">
        <title>Shoot transcriptome of the giant reed, Arundo donax.</title>
        <authorList>
            <person name="Barrero R.A."/>
            <person name="Guerrero F.D."/>
            <person name="Moolhuijzen P."/>
            <person name="Goolsby J.A."/>
            <person name="Tidwell J."/>
            <person name="Bellgard S.E."/>
            <person name="Bellgard M.I."/>
        </authorList>
    </citation>
    <scope>NUCLEOTIDE SEQUENCE</scope>
    <source>
        <tissue evidence="1">Shoot tissue taken approximately 20 cm above the soil surface</tissue>
    </source>
</reference>
<reference evidence="1" key="1">
    <citation type="submission" date="2014-09" db="EMBL/GenBank/DDBJ databases">
        <authorList>
            <person name="Magalhaes I.L.F."/>
            <person name="Oliveira U."/>
            <person name="Santos F.R."/>
            <person name="Vidigal T.H.D.A."/>
            <person name="Brescovit A.D."/>
            <person name="Santos A.J."/>
        </authorList>
    </citation>
    <scope>NUCLEOTIDE SEQUENCE</scope>
    <source>
        <tissue evidence="1">Shoot tissue taken approximately 20 cm above the soil surface</tissue>
    </source>
</reference>
<sequence>MRSIKTRFSMFGLMHRLAMYLSQHLTRLSGRSGGKILIM</sequence>
<organism evidence="1">
    <name type="scientific">Arundo donax</name>
    <name type="common">Giant reed</name>
    <name type="synonym">Donax arundinaceus</name>
    <dbReference type="NCBI Taxonomy" id="35708"/>
    <lineage>
        <taxon>Eukaryota</taxon>
        <taxon>Viridiplantae</taxon>
        <taxon>Streptophyta</taxon>
        <taxon>Embryophyta</taxon>
        <taxon>Tracheophyta</taxon>
        <taxon>Spermatophyta</taxon>
        <taxon>Magnoliopsida</taxon>
        <taxon>Liliopsida</taxon>
        <taxon>Poales</taxon>
        <taxon>Poaceae</taxon>
        <taxon>PACMAD clade</taxon>
        <taxon>Arundinoideae</taxon>
        <taxon>Arundineae</taxon>
        <taxon>Arundo</taxon>
    </lineage>
</organism>
<protein>
    <submittedName>
        <fullName evidence="1">SYM</fullName>
    </submittedName>
</protein>
<dbReference type="EMBL" id="GBRH01229355">
    <property type="protein sequence ID" value="JAD68540.1"/>
    <property type="molecule type" value="Transcribed_RNA"/>
</dbReference>
<name>A0A0A9C554_ARUDO</name>